<keyword evidence="2" id="KW-1185">Reference proteome</keyword>
<comment type="caution">
    <text evidence="1">The sequence shown here is derived from an EMBL/GenBank/DDBJ whole genome shotgun (WGS) entry which is preliminary data.</text>
</comment>
<accession>A0ABU9CGP7</accession>
<sequence length="162" mass="17406">MSPTDAAALRALADTLPAEAPGTRLAWRAAVTVAEREALGTGPTGERFIVPITGGAFWGGPAHPQLHGHVRTGGADRQLLRADGIKELDALYELQVHDGTVITVRNHVRIDEAENPRYARSVVQVTAPAGPWAWLNRRVFVGTLHSLRPQAVAVLVSVFELV</sequence>
<dbReference type="PANTHER" id="PTHR37315">
    <property type="entry name" value="UPF0311 PROTEIN BLR7842"/>
    <property type="match status" value="1"/>
</dbReference>
<reference evidence="1 2" key="1">
    <citation type="submission" date="2024-04" db="EMBL/GenBank/DDBJ databases">
        <title>Novel species of the genus Ideonella isolated from streams.</title>
        <authorList>
            <person name="Lu H."/>
        </authorList>
    </citation>
    <scope>NUCLEOTIDE SEQUENCE [LARGE SCALE GENOMIC DNA]</scope>
    <source>
        <strain evidence="1 2">DXS22W</strain>
    </source>
</reference>
<gene>
    <name evidence="1" type="ORF">AACH10_12310</name>
</gene>
<dbReference type="Gene3D" id="2.40.160.20">
    <property type="match status" value="1"/>
</dbReference>
<dbReference type="PANTHER" id="PTHR37315:SF1">
    <property type="entry name" value="UPF0311 PROTEIN BLR7842"/>
    <property type="match status" value="1"/>
</dbReference>
<proteinExistence type="predicted"/>
<evidence type="ECO:0000313" key="2">
    <source>
        <dbReference type="Proteomes" id="UP001365405"/>
    </source>
</evidence>
<dbReference type="RefSeq" id="WP_341410716.1">
    <property type="nucleotide sequence ID" value="NZ_JBBUTH010000007.1"/>
</dbReference>
<name>A0ABU9CGP7_9BURK</name>
<evidence type="ECO:0000313" key="1">
    <source>
        <dbReference type="EMBL" id="MEK8051024.1"/>
    </source>
</evidence>
<protein>
    <submittedName>
        <fullName evidence="1">DUF3237 domain-containing protein</fullName>
    </submittedName>
</protein>
<organism evidence="1 2">
    <name type="scientific">Pseudaquabacterium inlustre</name>
    <dbReference type="NCBI Taxonomy" id="2984192"/>
    <lineage>
        <taxon>Bacteria</taxon>
        <taxon>Pseudomonadati</taxon>
        <taxon>Pseudomonadota</taxon>
        <taxon>Betaproteobacteria</taxon>
        <taxon>Burkholderiales</taxon>
        <taxon>Sphaerotilaceae</taxon>
        <taxon>Pseudaquabacterium</taxon>
    </lineage>
</organism>
<dbReference type="EMBL" id="JBBUTH010000007">
    <property type="protein sequence ID" value="MEK8051024.1"/>
    <property type="molecule type" value="Genomic_DNA"/>
</dbReference>
<dbReference type="Pfam" id="PF11578">
    <property type="entry name" value="DUF3237"/>
    <property type="match status" value="1"/>
</dbReference>
<dbReference type="Proteomes" id="UP001365405">
    <property type="component" value="Unassembled WGS sequence"/>
</dbReference>
<dbReference type="InterPro" id="IPR020915">
    <property type="entry name" value="UPF0311"/>
</dbReference>